<protein>
    <submittedName>
        <fullName evidence="1">Uncharacterized protein</fullName>
    </submittedName>
</protein>
<dbReference type="Proteomes" id="UP000001979">
    <property type="component" value="Chromosome"/>
</dbReference>
<dbReference type="AlphaFoldDB" id="Q12YH5"/>
<evidence type="ECO:0000313" key="1">
    <source>
        <dbReference type="EMBL" id="ABE51501.1"/>
    </source>
</evidence>
<organism evidence="1 2">
    <name type="scientific">Methanococcoides burtonii (strain DSM 6242 / NBRC 107633 / OCM 468 / ACE-M)</name>
    <dbReference type="NCBI Taxonomy" id="259564"/>
    <lineage>
        <taxon>Archaea</taxon>
        <taxon>Methanobacteriati</taxon>
        <taxon>Methanobacteriota</taxon>
        <taxon>Stenosarchaea group</taxon>
        <taxon>Methanomicrobia</taxon>
        <taxon>Methanosarcinales</taxon>
        <taxon>Methanosarcinaceae</taxon>
        <taxon>Methanococcoides</taxon>
    </lineage>
</organism>
<proteinExistence type="predicted"/>
<reference evidence="2" key="1">
    <citation type="journal article" date="2009" name="ISME J.">
        <title>The genome sequence of the psychrophilic archaeon, Methanococcoides burtonii: the role of genome evolution in cold adaptation.</title>
        <authorList>
            <person name="Allen M.A."/>
            <person name="Lauro F.M."/>
            <person name="Williams T.J."/>
            <person name="Burg D."/>
            <person name="Siddiqui K.S."/>
            <person name="De Francisci D."/>
            <person name="Chong K.W."/>
            <person name="Pilak O."/>
            <person name="Chew H.H."/>
            <person name="De Maere M.Z."/>
            <person name="Ting L."/>
            <person name="Katrib M."/>
            <person name="Ng C."/>
            <person name="Sowers K.R."/>
            <person name="Galperin M.Y."/>
            <person name="Anderson I.J."/>
            <person name="Ivanova N."/>
            <person name="Dalin E."/>
            <person name="Martinez M."/>
            <person name="Lapidus A."/>
            <person name="Hauser L."/>
            <person name="Land M."/>
            <person name="Thomas T."/>
            <person name="Cavicchioli R."/>
        </authorList>
    </citation>
    <scope>NUCLEOTIDE SEQUENCE [LARGE SCALE GENOMIC DNA]</scope>
    <source>
        <strain evidence="2">DSM 6242 / NBRC 107633 / OCM 468 / ACE-M</strain>
    </source>
</reference>
<sequence length="124" mass="14803">MLRHDLEKLYPDNNTRQIFHAMGRIQCFLGEMEIDQFVVLPRYEEESIVIGRIKRNYEYIPGEYAEYNVRNIRKVKWETTVERSQIDEDVLKSLNAPLSIYKINDEATRYIHHLYHGKGAQSNK</sequence>
<evidence type="ECO:0000313" key="2">
    <source>
        <dbReference type="Proteomes" id="UP000001979"/>
    </source>
</evidence>
<keyword evidence="2" id="KW-1185">Reference proteome</keyword>
<gene>
    <name evidence="1" type="ordered locus">Mbur_0519</name>
</gene>
<name>Q12YH5_METBU</name>
<dbReference type="KEGG" id="mbu:Mbur_0519"/>
<accession>Q12YH5</accession>
<dbReference type="HOGENOM" id="CLU_1998735_0_0_2"/>
<dbReference type="EMBL" id="CP000300">
    <property type="protein sequence ID" value="ABE51501.1"/>
    <property type="molecule type" value="Genomic_DNA"/>
</dbReference>